<keyword evidence="1" id="KW-0805">Transcription regulation</keyword>
<organism evidence="5 6">
    <name type="scientific">Auraticoccus cholistanensis</name>
    <dbReference type="NCBI Taxonomy" id="2656650"/>
    <lineage>
        <taxon>Bacteria</taxon>
        <taxon>Bacillati</taxon>
        <taxon>Actinomycetota</taxon>
        <taxon>Actinomycetes</taxon>
        <taxon>Propionibacteriales</taxon>
        <taxon>Propionibacteriaceae</taxon>
        <taxon>Auraticoccus</taxon>
    </lineage>
</organism>
<dbReference type="Proteomes" id="UP000435304">
    <property type="component" value="Unassembled WGS sequence"/>
</dbReference>
<dbReference type="InterPro" id="IPR051534">
    <property type="entry name" value="CBASS_pafABC_assoc_protein"/>
</dbReference>
<dbReference type="PANTHER" id="PTHR34580:SF3">
    <property type="entry name" value="PROTEIN PAFB"/>
    <property type="match status" value="1"/>
</dbReference>
<dbReference type="InterPro" id="IPR013196">
    <property type="entry name" value="HTH_11"/>
</dbReference>
<dbReference type="AlphaFoldDB" id="A0A6A9V035"/>
<dbReference type="Pfam" id="PF08279">
    <property type="entry name" value="HTH_11"/>
    <property type="match status" value="1"/>
</dbReference>
<evidence type="ECO:0000259" key="4">
    <source>
        <dbReference type="PROSITE" id="PS51000"/>
    </source>
</evidence>
<dbReference type="Pfam" id="PF25583">
    <property type="entry name" value="WCX"/>
    <property type="match status" value="1"/>
</dbReference>
<dbReference type="InterPro" id="IPR036390">
    <property type="entry name" value="WH_DNA-bd_sf"/>
</dbReference>
<evidence type="ECO:0000313" key="6">
    <source>
        <dbReference type="Proteomes" id="UP000435304"/>
    </source>
</evidence>
<comment type="caution">
    <text evidence="5">The sequence shown here is derived from an EMBL/GenBank/DDBJ whole genome shotgun (WGS) entry which is preliminary data.</text>
</comment>
<dbReference type="PROSITE" id="PS51000">
    <property type="entry name" value="HTH_DEOR_2"/>
    <property type="match status" value="1"/>
</dbReference>
<proteinExistence type="predicted"/>
<dbReference type="InterPro" id="IPR036388">
    <property type="entry name" value="WH-like_DNA-bd_sf"/>
</dbReference>
<dbReference type="InterPro" id="IPR018356">
    <property type="entry name" value="Tscrpt_reg_HTH_DeoR_CS"/>
</dbReference>
<dbReference type="Pfam" id="PF13280">
    <property type="entry name" value="WYL"/>
    <property type="match status" value="1"/>
</dbReference>
<dbReference type="InterPro" id="IPR057727">
    <property type="entry name" value="WCX_dom"/>
</dbReference>
<dbReference type="GO" id="GO:0003700">
    <property type="term" value="F:DNA-binding transcription factor activity"/>
    <property type="evidence" value="ECO:0007669"/>
    <property type="project" value="InterPro"/>
</dbReference>
<dbReference type="PANTHER" id="PTHR34580">
    <property type="match status" value="1"/>
</dbReference>
<dbReference type="InterPro" id="IPR026881">
    <property type="entry name" value="WYL_dom"/>
</dbReference>
<evidence type="ECO:0000256" key="1">
    <source>
        <dbReference type="ARBA" id="ARBA00023015"/>
    </source>
</evidence>
<protein>
    <submittedName>
        <fullName evidence="5">WYL domain-containing protein</fullName>
    </submittedName>
</protein>
<dbReference type="PIRSF" id="PIRSF016838">
    <property type="entry name" value="PafC"/>
    <property type="match status" value="1"/>
</dbReference>
<dbReference type="GO" id="GO:0003677">
    <property type="term" value="F:DNA binding"/>
    <property type="evidence" value="ECO:0007669"/>
    <property type="project" value="UniProtKB-KW"/>
</dbReference>
<dbReference type="SMART" id="SM00420">
    <property type="entry name" value="HTH_DEOR"/>
    <property type="match status" value="1"/>
</dbReference>
<dbReference type="InterPro" id="IPR028349">
    <property type="entry name" value="PafC-like"/>
</dbReference>
<dbReference type="InterPro" id="IPR001034">
    <property type="entry name" value="DeoR_HTH"/>
</dbReference>
<sequence>MAATSARTLRLLSLLQIHRFWPGPELAGRLEVSERTLRRDIERLRELGYPVRSTRGTDGGYQLENGAAMPPLLVDADETVAIVLALRNATSGAAAGLSEASLRALAKVMQVLPRPLRRRAEALEQMTQARAWDPPPELAADVLTTLALACRDQVRVELEHRRGDVDPVRRRVEPLRLVPQGRRWYLVGYDLLRHDWRCYRVDRISAVSPTREAFAPRRLPAADAAEFVAVSTSGSHAGERVVAEVETGEAHARAWIGRWAEVEPLGEQRCRVTMQTDEPHWALHALNSLDADFTVLAPDSFRAEVARRAERMLRAAGVAAGGGATD</sequence>
<dbReference type="SUPFAM" id="SSF46785">
    <property type="entry name" value="Winged helix' DNA-binding domain"/>
    <property type="match status" value="1"/>
</dbReference>
<dbReference type="RefSeq" id="WP_156607565.1">
    <property type="nucleotide sequence ID" value="NZ_WPCU01000003.1"/>
</dbReference>
<feature type="domain" description="HTH deoR-type" evidence="4">
    <location>
        <begin position="4"/>
        <end position="59"/>
    </location>
</feature>
<evidence type="ECO:0000256" key="2">
    <source>
        <dbReference type="ARBA" id="ARBA00023125"/>
    </source>
</evidence>
<name>A0A6A9V035_9ACTN</name>
<dbReference type="Gene3D" id="1.10.10.10">
    <property type="entry name" value="Winged helix-like DNA-binding domain superfamily/Winged helix DNA-binding domain"/>
    <property type="match status" value="1"/>
</dbReference>
<keyword evidence="2" id="KW-0238">DNA-binding</keyword>
<evidence type="ECO:0000313" key="5">
    <source>
        <dbReference type="EMBL" id="MVA74909.1"/>
    </source>
</evidence>
<evidence type="ECO:0000256" key="3">
    <source>
        <dbReference type="ARBA" id="ARBA00023163"/>
    </source>
</evidence>
<gene>
    <name evidence="5" type="ORF">GC722_02525</name>
</gene>
<keyword evidence="3" id="KW-0804">Transcription</keyword>
<accession>A0A6A9V035</accession>
<dbReference type="EMBL" id="WPCU01000003">
    <property type="protein sequence ID" value="MVA74909.1"/>
    <property type="molecule type" value="Genomic_DNA"/>
</dbReference>
<dbReference type="PROSITE" id="PS00894">
    <property type="entry name" value="HTH_DEOR_1"/>
    <property type="match status" value="1"/>
</dbReference>
<reference evidence="5 6" key="1">
    <citation type="submission" date="2019-12" db="EMBL/GenBank/DDBJ databases">
        <title>Auraticoccus cholistani sp. nov., an actinomycete isolated from soil of Cholistan desert.</title>
        <authorList>
            <person name="Cheema M.T."/>
        </authorList>
    </citation>
    <scope>NUCLEOTIDE SEQUENCE [LARGE SCALE GENOMIC DNA]</scope>
    <source>
        <strain evidence="5 6">F435</strain>
    </source>
</reference>
<dbReference type="PROSITE" id="PS52050">
    <property type="entry name" value="WYL"/>
    <property type="match status" value="1"/>
</dbReference>
<keyword evidence="6" id="KW-1185">Reference proteome</keyword>